<dbReference type="GO" id="GO:0008168">
    <property type="term" value="F:methyltransferase activity"/>
    <property type="evidence" value="ECO:0007669"/>
    <property type="project" value="UniProtKB-KW"/>
</dbReference>
<dbReference type="InterPro" id="IPR050447">
    <property type="entry name" value="Erg6_SMT_methyltransf"/>
</dbReference>
<dbReference type="AlphaFoldDB" id="A0A840Q786"/>
<dbReference type="Gene3D" id="3.40.50.150">
    <property type="entry name" value="Vaccinia Virus protein VP39"/>
    <property type="match status" value="1"/>
</dbReference>
<reference evidence="1 2" key="1">
    <citation type="submission" date="2020-08" db="EMBL/GenBank/DDBJ databases">
        <title>Sequencing the genomes of 1000 actinobacteria strains.</title>
        <authorList>
            <person name="Klenk H.-P."/>
        </authorList>
    </citation>
    <scope>NUCLEOTIDE SEQUENCE [LARGE SCALE GENOMIC DNA]</scope>
    <source>
        <strain evidence="1 2">DSM 45584</strain>
    </source>
</reference>
<proteinExistence type="predicted"/>
<dbReference type="Pfam" id="PF13489">
    <property type="entry name" value="Methyltransf_23"/>
    <property type="match status" value="1"/>
</dbReference>
<evidence type="ECO:0000313" key="2">
    <source>
        <dbReference type="Proteomes" id="UP000584374"/>
    </source>
</evidence>
<name>A0A840Q786_9PSEU</name>
<keyword evidence="1" id="KW-0830">Ubiquinone</keyword>
<dbReference type="Proteomes" id="UP000584374">
    <property type="component" value="Unassembled WGS sequence"/>
</dbReference>
<accession>A0A840Q786</accession>
<keyword evidence="1" id="KW-0489">Methyltransferase</keyword>
<dbReference type="CDD" id="cd02440">
    <property type="entry name" value="AdoMet_MTases"/>
    <property type="match status" value="1"/>
</dbReference>
<dbReference type="GO" id="GO:0032259">
    <property type="term" value="P:methylation"/>
    <property type="evidence" value="ECO:0007669"/>
    <property type="project" value="UniProtKB-KW"/>
</dbReference>
<dbReference type="EMBL" id="JACHIW010000001">
    <property type="protein sequence ID" value="MBB5154265.1"/>
    <property type="molecule type" value="Genomic_DNA"/>
</dbReference>
<comment type="caution">
    <text evidence="1">The sequence shown here is derived from an EMBL/GenBank/DDBJ whole genome shotgun (WGS) entry which is preliminary data.</text>
</comment>
<gene>
    <name evidence="1" type="ORF">BJ970_001799</name>
</gene>
<dbReference type="RefSeq" id="WP_184725800.1">
    <property type="nucleotide sequence ID" value="NZ_JACHIW010000001.1"/>
</dbReference>
<keyword evidence="1" id="KW-0808">Transferase</keyword>
<sequence>MGSVEQQVRRFYDVAGPAYASLMEDVWHHGKSDAEERGLSPVEAGLELAEELVRASGIQPGGRALDFGSGVGGSTIHMAAVSQATFIGISNNEWLSGRARAHAHERGMADQVFFHTIGDEEYQTLGAWPDGSFDLVTFYESVVHLPDKQRFFDSAYRLVKPGGHLIGIDWLQRPFGENQTDEQIKRWMEPVERFISIPWHGTVESYRKMIEKAGFEVKVAEDMWAGVECWGSTPSNDAQGWLTYEGEEGDLFHDGKRALDAARGAGVFTVGQFVAVKPS</sequence>
<dbReference type="SUPFAM" id="SSF53335">
    <property type="entry name" value="S-adenosyl-L-methionine-dependent methyltransferases"/>
    <property type="match status" value="1"/>
</dbReference>
<keyword evidence="2" id="KW-1185">Reference proteome</keyword>
<dbReference type="PANTHER" id="PTHR44068">
    <property type="entry name" value="ZGC:194242"/>
    <property type="match status" value="1"/>
</dbReference>
<organism evidence="1 2">
    <name type="scientific">Saccharopolyspora phatthalungensis</name>
    <dbReference type="NCBI Taxonomy" id="664693"/>
    <lineage>
        <taxon>Bacteria</taxon>
        <taxon>Bacillati</taxon>
        <taxon>Actinomycetota</taxon>
        <taxon>Actinomycetes</taxon>
        <taxon>Pseudonocardiales</taxon>
        <taxon>Pseudonocardiaceae</taxon>
        <taxon>Saccharopolyspora</taxon>
    </lineage>
</organism>
<dbReference type="InterPro" id="IPR029063">
    <property type="entry name" value="SAM-dependent_MTases_sf"/>
</dbReference>
<dbReference type="PANTHER" id="PTHR44068:SF11">
    <property type="entry name" value="GERANYL DIPHOSPHATE 2-C-METHYLTRANSFERASE"/>
    <property type="match status" value="1"/>
</dbReference>
<protein>
    <submittedName>
        <fullName evidence="1">Ubiquinone/menaquinone biosynthesis C-methylase UbiE</fullName>
    </submittedName>
</protein>
<evidence type="ECO:0000313" key="1">
    <source>
        <dbReference type="EMBL" id="MBB5154265.1"/>
    </source>
</evidence>